<dbReference type="Proteomes" id="UP000078551">
    <property type="component" value="Plasmid pRphaN771e"/>
</dbReference>
<dbReference type="InterPro" id="IPR036380">
    <property type="entry name" value="Isochorismatase-like_sf"/>
</dbReference>
<name>A0ABM6CLU7_9HYPH</name>
<dbReference type="Gene3D" id="3.40.50.850">
    <property type="entry name" value="Isochorismatase-like"/>
    <property type="match status" value="1"/>
</dbReference>
<feature type="domain" description="Isochorismatase-like" evidence="2">
    <location>
        <begin position="2"/>
        <end position="64"/>
    </location>
</feature>
<proteinExistence type="predicted"/>
<keyword evidence="1" id="KW-0378">Hydrolase</keyword>
<accession>A0ABM6CLU7</accession>
<dbReference type="InterPro" id="IPR050272">
    <property type="entry name" value="Isochorismatase-like_hydrls"/>
</dbReference>
<evidence type="ECO:0000259" key="2">
    <source>
        <dbReference type="Pfam" id="PF00857"/>
    </source>
</evidence>
<evidence type="ECO:0000313" key="4">
    <source>
        <dbReference type="Proteomes" id="UP000078551"/>
    </source>
</evidence>
<evidence type="ECO:0000313" key="3">
    <source>
        <dbReference type="EMBL" id="ANL89339.1"/>
    </source>
</evidence>
<reference evidence="3 4" key="1">
    <citation type="submission" date="2015-11" db="EMBL/GenBank/DDBJ databases">
        <title>The limits of bacterial species coexistence and the symbiotic plasmid transference in sympatric Rhizobium populations.</title>
        <authorList>
            <person name="Perez-Carrascal O.M."/>
            <person name="VanInsberghe D."/>
            <person name="Juarez S."/>
            <person name="Polz M.F."/>
            <person name="Vinuesa P."/>
            <person name="Gonzalez V."/>
        </authorList>
    </citation>
    <scope>NUCLEOTIDE SEQUENCE [LARGE SCALE GENOMIC DNA]</scope>
    <source>
        <strain evidence="3 4">N771</strain>
        <plasmid evidence="3 4">pRphaN771e</plasmid>
    </source>
</reference>
<dbReference type="EMBL" id="CP013573">
    <property type="protein sequence ID" value="ANL89339.1"/>
    <property type="molecule type" value="Genomic_DNA"/>
</dbReference>
<dbReference type="PANTHER" id="PTHR43540:SF9">
    <property type="entry name" value="FAMILY HYDROLASE, PUTATIVE (AFU_ORTHOLOGUE AFUA_2G08700)-RELATED"/>
    <property type="match status" value="1"/>
</dbReference>
<dbReference type="InterPro" id="IPR000868">
    <property type="entry name" value="Isochorismatase-like_dom"/>
</dbReference>
<organism evidence="3 4">
    <name type="scientific">Rhizobium phaseoli</name>
    <dbReference type="NCBI Taxonomy" id="396"/>
    <lineage>
        <taxon>Bacteria</taxon>
        <taxon>Pseudomonadati</taxon>
        <taxon>Pseudomonadota</taxon>
        <taxon>Alphaproteobacteria</taxon>
        <taxon>Hyphomicrobiales</taxon>
        <taxon>Rhizobiaceae</taxon>
        <taxon>Rhizobium/Agrobacterium group</taxon>
        <taxon>Rhizobium</taxon>
    </lineage>
</organism>
<keyword evidence="4" id="KW-1185">Reference proteome</keyword>
<geneLocation type="plasmid" evidence="3 4">
    <name>pRphaN771e</name>
</geneLocation>
<protein>
    <submittedName>
        <fullName evidence="3">Isochorismatase-like domain-containing protein</fullName>
    </submittedName>
</protein>
<dbReference type="Pfam" id="PF00857">
    <property type="entry name" value="Isochorismatase"/>
    <property type="match status" value="1"/>
</dbReference>
<dbReference type="PANTHER" id="PTHR43540">
    <property type="entry name" value="PEROXYUREIDOACRYLATE/UREIDOACRYLATE AMIDOHYDROLASE-RELATED"/>
    <property type="match status" value="1"/>
</dbReference>
<dbReference type="SUPFAM" id="SSF52499">
    <property type="entry name" value="Isochorismatase-like hydrolases"/>
    <property type="match status" value="1"/>
</dbReference>
<gene>
    <name evidence="3" type="ORF">AMC81_PE01097</name>
</gene>
<sequence>MVIEKPGSGAFYAPRETLQRRDVTQLVFPGVTTEVCIQTTMREANDRGCECLLGEAATEAISLNSRSLQPIPA</sequence>
<evidence type="ECO:0000256" key="1">
    <source>
        <dbReference type="ARBA" id="ARBA00022801"/>
    </source>
</evidence>
<keyword evidence="3" id="KW-0614">Plasmid</keyword>